<dbReference type="AlphaFoldDB" id="G9BAP6"/>
<organism evidence="1">
    <name type="scientific">uncultured marine crenarchaeote E37-7F</name>
    <dbReference type="NCBI Taxonomy" id="907717"/>
    <lineage>
        <taxon>Archaea</taxon>
        <taxon>Candidatus Bathyarchaeota</taxon>
        <taxon>environmental samples</taxon>
    </lineage>
</organism>
<protein>
    <submittedName>
        <fullName evidence="1">Acetoacetate decarboxylase</fullName>
    </submittedName>
</protein>
<dbReference type="GO" id="GO:0016829">
    <property type="term" value="F:lyase activity"/>
    <property type="evidence" value="ECO:0007669"/>
    <property type="project" value="InterPro"/>
</dbReference>
<evidence type="ECO:0000313" key="1">
    <source>
        <dbReference type="EMBL" id="ADQ54402.1"/>
    </source>
</evidence>
<proteinExistence type="predicted"/>
<dbReference type="InterPro" id="IPR010451">
    <property type="entry name" value="Acetoacetate_decarboxylase"/>
</dbReference>
<name>G9BAP6_9ARCH</name>
<dbReference type="InterPro" id="IPR023375">
    <property type="entry name" value="ADC_dom_sf"/>
</dbReference>
<gene>
    <name evidence="1" type="ORF">E37-7F_19</name>
</gene>
<dbReference type="Gene3D" id="2.40.400.10">
    <property type="entry name" value="Acetoacetate decarboxylase-like"/>
    <property type="match status" value="1"/>
</dbReference>
<reference evidence="1" key="1">
    <citation type="journal article" date="2012" name="Environ. Microbiol.">
        <title>Genetic structure of three fosmid-fragments encoding 16S rRNA genes of the Miscellaneous Crenarchaeotic Group (MCG): implications for physiology and evolution of marine sedimentary archaea.</title>
        <authorList>
            <person name="Li P.Y."/>
            <person name="Xie B.B."/>
            <person name="Zhang X.Y."/>
            <person name="Qin Q.L."/>
            <person name="Dang H.Y."/>
            <person name="Wang X.M."/>
            <person name="Chen X.L."/>
            <person name="Yu J."/>
            <person name="Zhang Y.Z."/>
        </authorList>
    </citation>
    <scope>NUCLEOTIDE SEQUENCE</scope>
</reference>
<dbReference type="SUPFAM" id="SSF160104">
    <property type="entry name" value="Acetoacetate decarboxylase-like"/>
    <property type="match status" value="1"/>
</dbReference>
<sequence>MKGEKEMGLVRSLDEILGMTKHFSKGYILGDAIMVMVTFRTKAEVVKRVLPPPLEPGPTSTGVAYVAEFHRTNFGVTYNEAALFLSAQYKGEVGKYCLSMPVTNDMAMIGGRENYGFPKKIAETINVRREGHKVTGVCIRKGIPIIKIKVNLTGFVESDAIPPATPNYLFKYFLSSDPKLGIFDYNPRLIKQHNEFDWDNVESGEGKLTLTKSIDDPIYEIPIKEVLTAIYTEGMEARMQSGEVVAEVDPMKFLPYSFIKRDWLVGFRKD</sequence>
<dbReference type="EMBL" id="HQ214611">
    <property type="protein sequence ID" value="ADQ54402.1"/>
    <property type="molecule type" value="Genomic_DNA"/>
</dbReference>
<dbReference type="Pfam" id="PF06314">
    <property type="entry name" value="ADC"/>
    <property type="match status" value="1"/>
</dbReference>
<accession>G9BAP6</accession>